<dbReference type="OrthoDB" id="2166499at2"/>
<keyword evidence="3" id="KW-1185">Reference proteome</keyword>
<evidence type="ECO:0000313" key="2">
    <source>
        <dbReference type="EMBL" id="KRM63979.1"/>
    </source>
</evidence>
<organism evidence="2 3">
    <name type="scientific">Ligilactobacillus agilis DSM 20509</name>
    <dbReference type="NCBI Taxonomy" id="1423718"/>
    <lineage>
        <taxon>Bacteria</taxon>
        <taxon>Bacillati</taxon>
        <taxon>Bacillota</taxon>
        <taxon>Bacilli</taxon>
        <taxon>Lactobacillales</taxon>
        <taxon>Lactobacillaceae</taxon>
        <taxon>Ligilactobacillus</taxon>
    </lineage>
</organism>
<keyword evidence="1" id="KW-1133">Transmembrane helix</keyword>
<accession>A0A0R2AHP8</accession>
<dbReference type="PATRIC" id="fig|1423718.3.peg.104"/>
<name>A0A0R2AHP8_9LACO</name>
<comment type="caution">
    <text evidence="2">The sequence shown here is derived from an EMBL/GenBank/DDBJ whole genome shotgun (WGS) entry which is preliminary data.</text>
</comment>
<dbReference type="RefSeq" id="WP_056976858.1">
    <property type="nucleotide sequence ID" value="NZ_AYYP01000046.1"/>
</dbReference>
<keyword evidence="1" id="KW-0812">Transmembrane</keyword>
<gene>
    <name evidence="2" type="ORF">FC14_GL000101</name>
</gene>
<reference evidence="2 3" key="1">
    <citation type="journal article" date="2015" name="Genome Announc.">
        <title>Expanding the biotechnology potential of lactobacilli through comparative genomics of 213 strains and associated genera.</title>
        <authorList>
            <person name="Sun Z."/>
            <person name="Harris H.M."/>
            <person name="McCann A."/>
            <person name="Guo C."/>
            <person name="Argimon S."/>
            <person name="Zhang W."/>
            <person name="Yang X."/>
            <person name="Jeffery I.B."/>
            <person name="Cooney J.C."/>
            <person name="Kagawa T.F."/>
            <person name="Liu W."/>
            <person name="Song Y."/>
            <person name="Salvetti E."/>
            <person name="Wrobel A."/>
            <person name="Rasinkangas P."/>
            <person name="Parkhill J."/>
            <person name="Rea M.C."/>
            <person name="O'Sullivan O."/>
            <person name="Ritari J."/>
            <person name="Douillard F.P."/>
            <person name="Paul Ross R."/>
            <person name="Yang R."/>
            <person name="Briner A.E."/>
            <person name="Felis G.E."/>
            <person name="de Vos W.M."/>
            <person name="Barrangou R."/>
            <person name="Klaenhammer T.R."/>
            <person name="Caufield P.W."/>
            <person name="Cui Y."/>
            <person name="Zhang H."/>
            <person name="O'Toole P.W."/>
        </authorList>
    </citation>
    <scope>NUCLEOTIDE SEQUENCE [LARGE SCALE GENOMIC DNA]</scope>
    <source>
        <strain evidence="2 3">DSM 20509</strain>
    </source>
</reference>
<dbReference type="AlphaFoldDB" id="A0A0R2AHP8"/>
<dbReference type="EMBL" id="AYYP01000046">
    <property type="protein sequence ID" value="KRM63979.1"/>
    <property type="molecule type" value="Genomic_DNA"/>
</dbReference>
<evidence type="ECO:0000313" key="3">
    <source>
        <dbReference type="Proteomes" id="UP000051008"/>
    </source>
</evidence>
<protein>
    <recommendedName>
        <fullName evidence="4">tRNA (Uracil-5-)-methyltransferase</fullName>
    </recommendedName>
</protein>
<sequence>MDNKEPQVEPEKSKKNDKKKKLLLLLLLLLILFGGIYIGLNWNNWFGDWPTVNIDANAQNQKNKKKNKGTLAIPGYESMTMKAGTKAQKVNLYNPKENKCYFRLSIYLPDGTKVWQSQMIKPGKAIYNLNLNQTLKAGTYKNCTLRYECFALSKKLVPLNGSQINFTLNVVE</sequence>
<evidence type="ECO:0000256" key="1">
    <source>
        <dbReference type="SAM" id="Phobius"/>
    </source>
</evidence>
<dbReference type="Proteomes" id="UP000051008">
    <property type="component" value="Unassembled WGS sequence"/>
</dbReference>
<evidence type="ECO:0008006" key="4">
    <source>
        <dbReference type="Google" id="ProtNLM"/>
    </source>
</evidence>
<feature type="transmembrane region" description="Helical" evidence="1">
    <location>
        <begin position="22"/>
        <end position="40"/>
    </location>
</feature>
<keyword evidence="1" id="KW-0472">Membrane</keyword>
<proteinExistence type="predicted"/>